<dbReference type="EMBL" id="CAJVCH010006985">
    <property type="protein sequence ID" value="CAG7659431.1"/>
    <property type="molecule type" value="Genomic_DNA"/>
</dbReference>
<feature type="transmembrane region" description="Helical" evidence="1">
    <location>
        <begin position="91"/>
        <end position="112"/>
    </location>
</feature>
<keyword evidence="1" id="KW-0472">Membrane</keyword>
<organism evidence="2 3">
    <name type="scientific">Allacma fusca</name>
    <dbReference type="NCBI Taxonomy" id="39272"/>
    <lineage>
        <taxon>Eukaryota</taxon>
        <taxon>Metazoa</taxon>
        <taxon>Ecdysozoa</taxon>
        <taxon>Arthropoda</taxon>
        <taxon>Hexapoda</taxon>
        <taxon>Collembola</taxon>
        <taxon>Symphypleona</taxon>
        <taxon>Sminthuridae</taxon>
        <taxon>Allacma</taxon>
    </lineage>
</organism>
<protein>
    <submittedName>
        <fullName evidence="2">Uncharacterized protein</fullName>
    </submittedName>
</protein>
<name>A0A8J2NJ70_9HEXA</name>
<keyword evidence="3" id="KW-1185">Reference proteome</keyword>
<evidence type="ECO:0000313" key="3">
    <source>
        <dbReference type="Proteomes" id="UP000708208"/>
    </source>
</evidence>
<keyword evidence="1" id="KW-0812">Transmembrane</keyword>
<dbReference type="AlphaFoldDB" id="A0A8J2NJ70"/>
<evidence type="ECO:0000256" key="1">
    <source>
        <dbReference type="SAM" id="Phobius"/>
    </source>
</evidence>
<gene>
    <name evidence="2" type="ORF">AFUS01_LOCUS1251</name>
</gene>
<proteinExistence type="predicted"/>
<feature type="transmembrane region" description="Helical" evidence="1">
    <location>
        <begin position="118"/>
        <end position="137"/>
    </location>
</feature>
<accession>A0A8J2NJ70</accession>
<evidence type="ECO:0000313" key="2">
    <source>
        <dbReference type="EMBL" id="CAG7659431.1"/>
    </source>
</evidence>
<feature type="transmembrane region" description="Helical" evidence="1">
    <location>
        <begin position="56"/>
        <end position="79"/>
    </location>
</feature>
<feature type="transmembrane region" description="Helical" evidence="1">
    <location>
        <begin position="12"/>
        <end position="36"/>
    </location>
</feature>
<comment type="caution">
    <text evidence="2">The sequence shown here is derived from an EMBL/GenBank/DDBJ whole genome shotgun (WGS) entry which is preliminary data.</text>
</comment>
<keyword evidence="1" id="KW-1133">Transmembrane helix</keyword>
<dbReference type="Proteomes" id="UP000708208">
    <property type="component" value="Unassembled WGS sequence"/>
</dbReference>
<reference evidence="2" key="1">
    <citation type="submission" date="2021-06" db="EMBL/GenBank/DDBJ databases">
        <authorList>
            <person name="Hodson N. C."/>
            <person name="Mongue J. A."/>
            <person name="Jaron S. K."/>
        </authorList>
    </citation>
    <scope>NUCLEOTIDE SEQUENCE</scope>
</reference>
<sequence>MLQISQHRTKAKVVAILNLVVLSIGSLIALGVWLFLTLRSVQDFSDYFSSQDGKELIGFSGLIIVGAGLEGVLAVTLLFALKENSFTRLKIWFLVQTVYLAAITMGFLVDLTSPRVPTLVPIFLVIVIKSVSLWVVSKYVDDMKAARQQARLIPPFAPSDGSYRHDQCYSPTASNNYQS</sequence>